<dbReference type="InterPro" id="IPR036291">
    <property type="entry name" value="NAD(P)-bd_dom_sf"/>
</dbReference>
<feature type="domain" description="D-isomer specific 2-hydroxyacid dehydrogenase NAD-binding" evidence="6">
    <location>
        <begin position="114"/>
        <end position="286"/>
    </location>
</feature>
<dbReference type="InterPro" id="IPR050857">
    <property type="entry name" value="D-2-hydroxyacid_DH"/>
</dbReference>
<gene>
    <name evidence="7" type="ORF">KSX_60160</name>
</gene>
<evidence type="ECO:0000313" key="7">
    <source>
        <dbReference type="EMBL" id="GHO47853.1"/>
    </source>
</evidence>
<dbReference type="Pfam" id="PF02826">
    <property type="entry name" value="2-Hacid_dh_C"/>
    <property type="match status" value="1"/>
</dbReference>
<dbReference type="Proteomes" id="UP000612362">
    <property type="component" value="Unassembled WGS sequence"/>
</dbReference>
<dbReference type="GO" id="GO:0051287">
    <property type="term" value="F:NAD binding"/>
    <property type="evidence" value="ECO:0007669"/>
    <property type="project" value="InterPro"/>
</dbReference>
<protein>
    <submittedName>
        <fullName evidence="7">D-isomer specific 2-hydroxyacid dehydrogenase</fullName>
    </submittedName>
</protein>
<name>A0A8J3I8Q4_9CHLR</name>
<dbReference type="SUPFAM" id="SSF52283">
    <property type="entry name" value="Formate/glycerate dehydrogenase catalytic domain-like"/>
    <property type="match status" value="1"/>
</dbReference>
<dbReference type="CDD" id="cd12169">
    <property type="entry name" value="PGDH_like_1"/>
    <property type="match status" value="1"/>
</dbReference>
<evidence type="ECO:0000256" key="4">
    <source>
        <dbReference type="RuleBase" id="RU003719"/>
    </source>
</evidence>
<reference evidence="7" key="1">
    <citation type="submission" date="2020-10" db="EMBL/GenBank/DDBJ databases">
        <title>Taxonomic study of unclassified bacteria belonging to the class Ktedonobacteria.</title>
        <authorList>
            <person name="Yabe S."/>
            <person name="Wang C.M."/>
            <person name="Zheng Y."/>
            <person name="Sakai Y."/>
            <person name="Cavaletti L."/>
            <person name="Monciardini P."/>
            <person name="Donadio S."/>
        </authorList>
    </citation>
    <scope>NUCLEOTIDE SEQUENCE</scope>
    <source>
        <strain evidence="7">SOSP1-1</strain>
    </source>
</reference>
<feature type="domain" description="D-isomer specific 2-hydroxyacid dehydrogenase catalytic" evidence="5">
    <location>
        <begin position="18"/>
        <end position="310"/>
    </location>
</feature>
<evidence type="ECO:0000256" key="1">
    <source>
        <dbReference type="ARBA" id="ARBA00005854"/>
    </source>
</evidence>
<dbReference type="EMBL" id="BNJF01000003">
    <property type="protein sequence ID" value="GHO47853.1"/>
    <property type="molecule type" value="Genomic_DNA"/>
</dbReference>
<dbReference type="Pfam" id="PF00389">
    <property type="entry name" value="2-Hacid_dh"/>
    <property type="match status" value="1"/>
</dbReference>
<comment type="caution">
    <text evidence="7">The sequence shown here is derived from an EMBL/GenBank/DDBJ whole genome shotgun (WGS) entry which is preliminary data.</text>
</comment>
<dbReference type="PANTHER" id="PTHR42789">
    <property type="entry name" value="D-ISOMER SPECIFIC 2-HYDROXYACID DEHYDROGENASE FAMILY PROTEIN (AFU_ORTHOLOGUE AFUA_6G10090)"/>
    <property type="match status" value="1"/>
</dbReference>
<evidence type="ECO:0000256" key="3">
    <source>
        <dbReference type="ARBA" id="ARBA00023027"/>
    </source>
</evidence>
<evidence type="ECO:0000256" key="2">
    <source>
        <dbReference type="ARBA" id="ARBA00023002"/>
    </source>
</evidence>
<dbReference type="GO" id="GO:0016616">
    <property type="term" value="F:oxidoreductase activity, acting on the CH-OH group of donors, NAD or NADP as acceptor"/>
    <property type="evidence" value="ECO:0007669"/>
    <property type="project" value="InterPro"/>
</dbReference>
<evidence type="ECO:0000313" key="8">
    <source>
        <dbReference type="Proteomes" id="UP000612362"/>
    </source>
</evidence>
<dbReference type="RefSeq" id="WP_220197084.1">
    <property type="nucleotide sequence ID" value="NZ_BNJF01000003.1"/>
</dbReference>
<accession>A0A8J3I8Q4</accession>
<dbReference type="SUPFAM" id="SSF51735">
    <property type="entry name" value="NAD(P)-binding Rossmann-fold domains"/>
    <property type="match status" value="1"/>
</dbReference>
<evidence type="ECO:0000259" key="5">
    <source>
        <dbReference type="Pfam" id="PF00389"/>
    </source>
</evidence>
<keyword evidence="3" id="KW-0520">NAD</keyword>
<keyword evidence="2 4" id="KW-0560">Oxidoreductase</keyword>
<dbReference type="Gene3D" id="3.40.50.720">
    <property type="entry name" value="NAD(P)-binding Rossmann-like Domain"/>
    <property type="match status" value="2"/>
</dbReference>
<dbReference type="InterPro" id="IPR006139">
    <property type="entry name" value="D-isomer_2_OHA_DH_cat_dom"/>
</dbReference>
<dbReference type="InterPro" id="IPR006140">
    <property type="entry name" value="D-isomer_DH_NAD-bd"/>
</dbReference>
<organism evidence="7 8">
    <name type="scientific">Ktedonospora formicarum</name>
    <dbReference type="NCBI Taxonomy" id="2778364"/>
    <lineage>
        <taxon>Bacteria</taxon>
        <taxon>Bacillati</taxon>
        <taxon>Chloroflexota</taxon>
        <taxon>Ktedonobacteria</taxon>
        <taxon>Ktedonobacterales</taxon>
        <taxon>Ktedonobacteraceae</taxon>
        <taxon>Ktedonospora</taxon>
    </lineage>
</organism>
<comment type="similarity">
    <text evidence="1 4">Belongs to the D-isomer specific 2-hydroxyacid dehydrogenase family.</text>
</comment>
<dbReference type="AlphaFoldDB" id="A0A8J3I8Q4"/>
<proteinExistence type="inferred from homology"/>
<evidence type="ECO:0000259" key="6">
    <source>
        <dbReference type="Pfam" id="PF02826"/>
    </source>
</evidence>
<dbReference type="PANTHER" id="PTHR42789:SF1">
    <property type="entry name" value="D-ISOMER SPECIFIC 2-HYDROXYACID DEHYDROGENASE FAMILY PROTEIN (AFU_ORTHOLOGUE AFUA_6G10090)"/>
    <property type="match status" value="1"/>
</dbReference>
<sequence length="314" mass="34514">MRIVIPDDYQDAVRHLDCFHLLDGHEVTIYRDNVKDVAALAERFQNADALVLIRERTAITEELLERLPRLKFIAQTGRGAPHIDLAACEQRGIKVVRGDASTGSPYATAELTWGLILAAMRHIPQEVANMRAGRWQQEIGTSLHGRTLGIFGYGNIGSLVARYGQAFGMKVLVWGREGSLTRARQDDLTVATSQNELFEQSDVLSLHLKLTDETRGAVTASHLARMKTTALLVNTSRAGLIEAGALEEALRAGRPGYAAVDVYESEPTTDTPLLHLSNALCTPHIGFVEKDTYESFFSTAFRQVLAFAADNPEA</sequence>
<keyword evidence="8" id="KW-1185">Reference proteome</keyword>